<proteinExistence type="inferred from homology"/>
<evidence type="ECO:0000313" key="9">
    <source>
        <dbReference type="Proteomes" id="UP000628710"/>
    </source>
</evidence>
<protein>
    <submittedName>
        <fullName evidence="8">Siderophore ABC transporter substrate-binding protein</fullName>
    </submittedName>
</protein>
<keyword evidence="4" id="KW-0406">Ion transport</keyword>
<dbReference type="CDD" id="cd01140">
    <property type="entry name" value="FatB"/>
    <property type="match status" value="1"/>
</dbReference>
<evidence type="ECO:0000256" key="2">
    <source>
        <dbReference type="ARBA" id="ARBA00008814"/>
    </source>
</evidence>
<sequence length="285" mass="31521">MISIAHADVVIKHTQGETLVPSLLMTVLTYDLATLDTLDTLGIEVAGLPKATLPERFKKYRSDEYVNVGSLFQPDYEIVASLQPDLIVVANRSSTSYKDLSQLAPTIDLTVWGDGFMDQFKFATRTLGKLFDKSEEVEQRLTRLEQSIEETQTLAKKSGKSLIIMTSGGKLTAYGEGSRFGWLHTELGFEPAVKDLNKGTHGDPVSFEYLLEVDPDVIFVLDRDGAIDISNSAARATLDNDLVKRTQAYKNNRIIYLDSANWYVIVSGLSTVEKMVTEVAQGVSN</sequence>
<dbReference type="AlphaFoldDB" id="A0A934JLG3"/>
<reference evidence="8" key="1">
    <citation type="submission" date="2020-12" db="EMBL/GenBank/DDBJ databases">
        <title>Marinomonas arctica sp. nov., a psychrotolerant bacterium isolated from the Arctic.</title>
        <authorList>
            <person name="Zhang Y."/>
        </authorList>
    </citation>
    <scope>NUCLEOTIDE SEQUENCE</scope>
    <source>
        <strain evidence="8">C1424</strain>
    </source>
</reference>
<dbReference type="GO" id="GO:0030288">
    <property type="term" value="C:outer membrane-bounded periplasmic space"/>
    <property type="evidence" value="ECO:0007669"/>
    <property type="project" value="TreeGrafter"/>
</dbReference>
<keyword evidence="6" id="KW-0175">Coiled coil</keyword>
<dbReference type="InterPro" id="IPR002491">
    <property type="entry name" value="ABC_transptr_periplasmic_BD"/>
</dbReference>
<keyword evidence="9" id="KW-1185">Reference proteome</keyword>
<dbReference type="PANTHER" id="PTHR30532">
    <property type="entry name" value="IRON III DICITRATE-BINDING PERIPLASMIC PROTEIN"/>
    <property type="match status" value="1"/>
</dbReference>
<feature type="coiled-coil region" evidence="6">
    <location>
        <begin position="127"/>
        <end position="154"/>
    </location>
</feature>
<dbReference type="Pfam" id="PF01497">
    <property type="entry name" value="Peripla_BP_2"/>
    <property type="match status" value="1"/>
</dbReference>
<evidence type="ECO:0000313" key="8">
    <source>
        <dbReference type="EMBL" id="MBJ7538335.1"/>
    </source>
</evidence>
<dbReference type="PANTHER" id="PTHR30532:SF28">
    <property type="entry name" value="PETROBACTIN-BINDING PROTEIN YCLQ"/>
    <property type="match status" value="1"/>
</dbReference>
<name>A0A934JLG3_9GAMM</name>
<accession>A0A934JLG3</accession>
<dbReference type="Gene3D" id="3.40.50.1980">
    <property type="entry name" value="Nitrogenase molybdenum iron protein domain"/>
    <property type="match status" value="2"/>
</dbReference>
<organism evidence="8 9">
    <name type="scientific">Marinomonas transparens</name>
    <dbReference type="NCBI Taxonomy" id="2795388"/>
    <lineage>
        <taxon>Bacteria</taxon>
        <taxon>Pseudomonadati</taxon>
        <taxon>Pseudomonadota</taxon>
        <taxon>Gammaproteobacteria</taxon>
        <taxon>Oceanospirillales</taxon>
        <taxon>Oceanospirillaceae</taxon>
        <taxon>Marinomonas</taxon>
    </lineage>
</organism>
<comment type="subcellular location">
    <subcellularLocation>
        <location evidence="1">Cell envelope</location>
    </subcellularLocation>
</comment>
<evidence type="ECO:0000259" key="7">
    <source>
        <dbReference type="PROSITE" id="PS50983"/>
    </source>
</evidence>
<dbReference type="InterPro" id="IPR051313">
    <property type="entry name" value="Bact_iron-sidero_bind"/>
</dbReference>
<dbReference type="EMBL" id="JAEMNX010000012">
    <property type="protein sequence ID" value="MBJ7538335.1"/>
    <property type="molecule type" value="Genomic_DNA"/>
</dbReference>
<evidence type="ECO:0000256" key="5">
    <source>
        <dbReference type="ARBA" id="ARBA00022729"/>
    </source>
</evidence>
<keyword evidence="4" id="KW-0410">Iron transport</keyword>
<keyword evidence="4" id="KW-0408">Iron</keyword>
<dbReference type="GO" id="GO:1901678">
    <property type="term" value="P:iron coordination entity transport"/>
    <property type="evidence" value="ECO:0007669"/>
    <property type="project" value="UniProtKB-ARBA"/>
</dbReference>
<evidence type="ECO:0000256" key="4">
    <source>
        <dbReference type="ARBA" id="ARBA00022496"/>
    </source>
</evidence>
<evidence type="ECO:0000256" key="6">
    <source>
        <dbReference type="SAM" id="Coils"/>
    </source>
</evidence>
<dbReference type="SUPFAM" id="SSF53807">
    <property type="entry name" value="Helical backbone' metal receptor"/>
    <property type="match status" value="1"/>
</dbReference>
<keyword evidence="5" id="KW-0732">Signal</keyword>
<dbReference type="InterPro" id="IPR033870">
    <property type="entry name" value="FatB"/>
</dbReference>
<keyword evidence="3" id="KW-0813">Transport</keyword>
<gene>
    <name evidence="8" type="ORF">I8J31_11690</name>
</gene>
<comment type="caution">
    <text evidence="8">The sequence shown here is derived from an EMBL/GenBank/DDBJ whole genome shotgun (WGS) entry which is preliminary data.</text>
</comment>
<comment type="similarity">
    <text evidence="2">Belongs to the bacterial solute-binding protein 8 family.</text>
</comment>
<dbReference type="Proteomes" id="UP000628710">
    <property type="component" value="Unassembled WGS sequence"/>
</dbReference>
<evidence type="ECO:0000256" key="1">
    <source>
        <dbReference type="ARBA" id="ARBA00004196"/>
    </source>
</evidence>
<feature type="domain" description="Fe/B12 periplasmic-binding" evidence="7">
    <location>
        <begin position="26"/>
        <end position="285"/>
    </location>
</feature>
<dbReference type="PROSITE" id="PS50983">
    <property type="entry name" value="FE_B12_PBP"/>
    <property type="match status" value="1"/>
</dbReference>
<evidence type="ECO:0000256" key="3">
    <source>
        <dbReference type="ARBA" id="ARBA00022448"/>
    </source>
</evidence>